<dbReference type="GO" id="GO:0003995">
    <property type="term" value="F:acyl-CoA dehydrogenase activity"/>
    <property type="evidence" value="ECO:0007669"/>
    <property type="project" value="InterPro"/>
</dbReference>
<keyword evidence="5" id="KW-0560">Oxidoreductase</keyword>
<reference evidence="9 10" key="1">
    <citation type="submission" date="2020-06" db="EMBL/GenBank/DDBJ databases">
        <title>Genome sequence of 2 isolates from Red Sea Mangroves.</title>
        <authorList>
            <person name="Sefrji F."/>
            <person name="Michoud G."/>
            <person name="Merlino G."/>
            <person name="Daffonchio D."/>
        </authorList>
    </citation>
    <scope>NUCLEOTIDE SEQUENCE [LARGE SCALE GENOMIC DNA]</scope>
    <source>
        <strain evidence="9 10">R1DC25</strain>
    </source>
</reference>
<evidence type="ECO:0000256" key="4">
    <source>
        <dbReference type="ARBA" id="ARBA00022827"/>
    </source>
</evidence>
<comment type="similarity">
    <text evidence="2 5">Belongs to the acyl-CoA dehydrogenase family.</text>
</comment>
<dbReference type="RefSeq" id="WP_213162826.1">
    <property type="nucleotide sequence ID" value="NZ_CP058214.1"/>
</dbReference>
<dbReference type="Pfam" id="PF02770">
    <property type="entry name" value="Acyl-CoA_dh_M"/>
    <property type="match status" value="1"/>
</dbReference>
<dbReference type="KEGG" id="kmn:HW532_02010"/>
<protein>
    <submittedName>
        <fullName evidence="9">Acyl-CoA dehydrogenase family protein</fullName>
    </submittedName>
</protein>
<dbReference type="InterPro" id="IPR041504">
    <property type="entry name" value="AidB_N"/>
</dbReference>
<evidence type="ECO:0000313" key="9">
    <source>
        <dbReference type="EMBL" id="QPC41606.1"/>
    </source>
</evidence>
<dbReference type="Proteomes" id="UP000593594">
    <property type="component" value="Chromosome"/>
</dbReference>
<evidence type="ECO:0000313" key="10">
    <source>
        <dbReference type="Proteomes" id="UP000593594"/>
    </source>
</evidence>
<evidence type="ECO:0000256" key="5">
    <source>
        <dbReference type="RuleBase" id="RU362125"/>
    </source>
</evidence>
<organism evidence="9 10">
    <name type="scientific">Kaustia mangrovi</name>
    <dbReference type="NCBI Taxonomy" id="2593653"/>
    <lineage>
        <taxon>Bacteria</taxon>
        <taxon>Pseudomonadati</taxon>
        <taxon>Pseudomonadota</taxon>
        <taxon>Alphaproteobacteria</taxon>
        <taxon>Hyphomicrobiales</taxon>
        <taxon>Parvibaculaceae</taxon>
        <taxon>Kaustia</taxon>
    </lineage>
</organism>
<accession>A0A7S8C1G5</accession>
<dbReference type="InterPro" id="IPR036250">
    <property type="entry name" value="AcylCo_DH-like_C"/>
</dbReference>
<feature type="domain" description="Acyl-CoA oxidase/dehydrogenase middle" evidence="7">
    <location>
        <begin position="190"/>
        <end position="287"/>
    </location>
</feature>
<keyword evidence="3 5" id="KW-0285">Flavoprotein</keyword>
<dbReference type="InterPro" id="IPR052904">
    <property type="entry name" value="Acyl-CoA_dehydrogenase-like"/>
</dbReference>
<evidence type="ECO:0000256" key="1">
    <source>
        <dbReference type="ARBA" id="ARBA00001974"/>
    </source>
</evidence>
<name>A0A7S8C1G5_9HYPH</name>
<dbReference type="SUPFAM" id="SSF47203">
    <property type="entry name" value="Acyl-CoA dehydrogenase C-terminal domain-like"/>
    <property type="match status" value="1"/>
</dbReference>
<dbReference type="PANTHER" id="PTHR42707:SF3">
    <property type="entry name" value="ACYL-COA DEHYDROGENASE AIDB-RELATED"/>
    <property type="match status" value="1"/>
</dbReference>
<dbReference type="Pfam" id="PF18158">
    <property type="entry name" value="AidB_N"/>
    <property type="match status" value="1"/>
</dbReference>
<sequence length="557" mass="59978">MSQSSQFTTHEVFNQSPSFEDVNLFTSDRALREVAIREGGGGAEQMLTAYGSFAGSALGQHMARLANEDLPRLRTFDSKGRRLDVVEYHPAYHDIMRESVRAGLHCLSWDLPPDGGEPYPGRNVARAGLLHMAAQLEPGHCCPLTMTNAGVATLLLAPSIAESWVPLLLSRHYDPAFLPAHEKAGLTLGMGMTEKQGGTDVRANTTRADPIGPGGPEEGYLIVGHKWFLSAPMSDAFLVLAQAPGGLSCFFMPRVLPDGSINPIRIQRLKDKLGNRSNASAEVEFAGCRAWLVGEEGRGIATIMDMVTFTRLDCAVSSAGLMRSALANALHHTAHRAAFQRRLIDQPLMRQVLADLALDSEAATALAFRLARAFDEAGAVPAEAAFRRVMTPVIKYWVCKTCPGFVYEAMECLGGNGYVEEGPAARLYREAPVNAIWEGSGNVMCLDVARVAERDPDAMASVMEQLGEHCRGDKTLEAAFEDLRGRMAGLAGDQSALRSLVERLALLWAAGLLRASDSVEVADAFIASRIAGGFRNGYGAGPKLDDAAILERAAPVE</sequence>
<dbReference type="InterPro" id="IPR006089">
    <property type="entry name" value="Acyl-CoA_DH_CS"/>
</dbReference>
<keyword evidence="4 5" id="KW-0274">FAD</keyword>
<keyword evidence="10" id="KW-1185">Reference proteome</keyword>
<proteinExistence type="inferred from homology"/>
<dbReference type="AlphaFoldDB" id="A0A7S8C1G5"/>
<comment type="cofactor">
    <cofactor evidence="1 5">
        <name>FAD</name>
        <dbReference type="ChEBI" id="CHEBI:57692"/>
    </cofactor>
</comment>
<evidence type="ECO:0000259" key="6">
    <source>
        <dbReference type="Pfam" id="PF00441"/>
    </source>
</evidence>
<dbReference type="Pfam" id="PF00441">
    <property type="entry name" value="Acyl-CoA_dh_1"/>
    <property type="match status" value="1"/>
</dbReference>
<evidence type="ECO:0000259" key="7">
    <source>
        <dbReference type="Pfam" id="PF02770"/>
    </source>
</evidence>
<dbReference type="InterPro" id="IPR009075">
    <property type="entry name" value="AcylCo_DH/oxidase_C"/>
</dbReference>
<dbReference type="SUPFAM" id="SSF56645">
    <property type="entry name" value="Acyl-CoA dehydrogenase NM domain-like"/>
    <property type="match status" value="1"/>
</dbReference>
<dbReference type="PROSITE" id="PS00073">
    <property type="entry name" value="ACYL_COA_DH_2"/>
    <property type="match status" value="1"/>
</dbReference>
<evidence type="ECO:0000259" key="8">
    <source>
        <dbReference type="Pfam" id="PF18158"/>
    </source>
</evidence>
<dbReference type="Gene3D" id="6.10.250.600">
    <property type="match status" value="1"/>
</dbReference>
<feature type="domain" description="Acyl-CoA dehydrogenase/oxidase C-terminal" evidence="6">
    <location>
        <begin position="297"/>
        <end position="451"/>
    </location>
</feature>
<dbReference type="PANTHER" id="PTHR42707">
    <property type="entry name" value="ACYL-COA DEHYDROGENASE"/>
    <property type="match status" value="1"/>
</dbReference>
<feature type="domain" description="Adaptive response protein AidB N-terminal" evidence="8">
    <location>
        <begin position="14"/>
        <end position="175"/>
    </location>
</feature>
<dbReference type="Gene3D" id="2.40.110.20">
    <property type="match status" value="1"/>
</dbReference>
<gene>
    <name evidence="9" type="ORF">HW532_02010</name>
</gene>
<dbReference type="InterPro" id="IPR006091">
    <property type="entry name" value="Acyl-CoA_Oxase/DH_mid-dom"/>
</dbReference>
<dbReference type="InterPro" id="IPR009100">
    <property type="entry name" value="AcylCoA_DH/oxidase_NM_dom_sf"/>
</dbReference>
<dbReference type="EMBL" id="CP058214">
    <property type="protein sequence ID" value="QPC41606.1"/>
    <property type="molecule type" value="Genomic_DNA"/>
</dbReference>
<evidence type="ECO:0000256" key="3">
    <source>
        <dbReference type="ARBA" id="ARBA00022630"/>
    </source>
</evidence>
<dbReference type="Gene3D" id="1.20.140.10">
    <property type="entry name" value="Butyryl-CoA Dehydrogenase, subunit A, domain 3"/>
    <property type="match status" value="1"/>
</dbReference>
<evidence type="ECO:0000256" key="2">
    <source>
        <dbReference type="ARBA" id="ARBA00009347"/>
    </source>
</evidence>